<accession>A0ABY7LN01</accession>
<organism evidence="2 3">
    <name type="scientific">Hymenobacter canadensis</name>
    <dbReference type="NCBI Taxonomy" id="2999067"/>
    <lineage>
        <taxon>Bacteria</taxon>
        <taxon>Pseudomonadati</taxon>
        <taxon>Bacteroidota</taxon>
        <taxon>Cytophagia</taxon>
        <taxon>Cytophagales</taxon>
        <taxon>Hymenobacteraceae</taxon>
        <taxon>Hymenobacter</taxon>
    </lineage>
</organism>
<dbReference type="InterPro" id="IPR050407">
    <property type="entry name" value="Geranylgeranyl_reductase"/>
</dbReference>
<name>A0ABY7LN01_9BACT</name>
<protein>
    <submittedName>
        <fullName evidence="2">Geranylgeranyl reductase family protein</fullName>
    </submittedName>
</protein>
<dbReference type="SUPFAM" id="SSF51905">
    <property type="entry name" value="FAD/NAD(P)-binding domain"/>
    <property type="match status" value="1"/>
</dbReference>
<dbReference type="NCBIfam" id="TIGR02032">
    <property type="entry name" value="GG-red-SF"/>
    <property type="match status" value="1"/>
</dbReference>
<keyword evidence="3" id="KW-1185">Reference proteome</keyword>
<dbReference type="RefSeq" id="WP_269558378.1">
    <property type="nucleotide sequence ID" value="NZ_CP114767.1"/>
</dbReference>
<sequence length="388" mass="42249">MLSSFTHDVVIVGAGPAGAACALALRHSGLRVALLDKARFPRDKVCGDAIPGPTLRHLSRLDATYGPELHALLAPHRTDTRYSRLLAPGGRSLRIRWHNPAFNCARLPFDDAMLTLVRRHTATEILENCAIRRVVPDETGVTIQLAEAGREPLRAALVIGCDGANSVVARQVGAAAQLDRAHHCAAVRAYYQGVADAPADTSDFYFLREFGAGYCWVFPVGGGRYNVGLGVLSEEVAARRLDLKAELRQLLATHPHLAPRFAGAELLTPITGFGLPLGGSGRPVHGPRWLLCGDAAALIDPLQGHGIDKAVHSGILAAGQVQRCFQANRFDEDFLSEYARQVEQQIGRELTRRYRLMQLLSGKAWLVDLAVRAAAWPWLQRRLVRLVG</sequence>
<dbReference type="InterPro" id="IPR002938">
    <property type="entry name" value="FAD-bd"/>
</dbReference>
<dbReference type="EMBL" id="CP114767">
    <property type="protein sequence ID" value="WBA40268.1"/>
    <property type="molecule type" value="Genomic_DNA"/>
</dbReference>
<dbReference type="Pfam" id="PF01494">
    <property type="entry name" value="FAD_binding_3"/>
    <property type="match status" value="1"/>
</dbReference>
<proteinExistence type="predicted"/>
<evidence type="ECO:0000259" key="1">
    <source>
        <dbReference type="Pfam" id="PF01494"/>
    </source>
</evidence>
<gene>
    <name evidence="2" type="ORF">O3303_10540</name>
</gene>
<dbReference type="Gene3D" id="3.50.50.60">
    <property type="entry name" value="FAD/NAD(P)-binding domain"/>
    <property type="match status" value="1"/>
</dbReference>
<dbReference type="Proteomes" id="UP001211005">
    <property type="component" value="Chromosome"/>
</dbReference>
<dbReference type="PANTHER" id="PTHR42685">
    <property type="entry name" value="GERANYLGERANYL DIPHOSPHATE REDUCTASE"/>
    <property type="match status" value="1"/>
</dbReference>
<evidence type="ECO:0000313" key="2">
    <source>
        <dbReference type="EMBL" id="WBA40268.1"/>
    </source>
</evidence>
<dbReference type="PANTHER" id="PTHR42685:SF22">
    <property type="entry name" value="CONDITIONED MEDIUM FACTOR RECEPTOR 1"/>
    <property type="match status" value="1"/>
</dbReference>
<feature type="domain" description="FAD-binding" evidence="1">
    <location>
        <begin position="8"/>
        <end position="312"/>
    </location>
</feature>
<evidence type="ECO:0000313" key="3">
    <source>
        <dbReference type="Proteomes" id="UP001211005"/>
    </source>
</evidence>
<reference evidence="2 3" key="1">
    <citation type="submission" date="2022-12" db="EMBL/GenBank/DDBJ databases">
        <title>Hymenobacter canadensis sp. nov. isolated from lake water of the Cambridge Bay, Canada.</title>
        <authorList>
            <person name="Kim W.H."/>
            <person name="Lee Y.M."/>
        </authorList>
    </citation>
    <scope>NUCLEOTIDE SEQUENCE [LARGE SCALE GENOMIC DNA]</scope>
    <source>
        <strain evidence="2 3">PAMC 29467</strain>
    </source>
</reference>
<dbReference type="PRINTS" id="PR00420">
    <property type="entry name" value="RNGMNOXGNASE"/>
</dbReference>
<dbReference type="InterPro" id="IPR036188">
    <property type="entry name" value="FAD/NAD-bd_sf"/>
</dbReference>
<dbReference type="InterPro" id="IPR011777">
    <property type="entry name" value="Geranylgeranyl_Rdtase_fam"/>
</dbReference>